<keyword evidence="2" id="KW-1185">Reference proteome</keyword>
<gene>
    <name evidence="1" type="ORF">E5331_00630</name>
</gene>
<comment type="caution">
    <text evidence="1">The sequence shown here is derived from an EMBL/GenBank/DDBJ whole genome shotgun (WGS) entry which is preliminary data.</text>
</comment>
<dbReference type="EMBL" id="SRYB01000001">
    <property type="protein sequence ID" value="TGY80917.1"/>
    <property type="molecule type" value="Genomic_DNA"/>
</dbReference>
<evidence type="ECO:0000313" key="1">
    <source>
        <dbReference type="EMBL" id="TGY80917.1"/>
    </source>
</evidence>
<protein>
    <submittedName>
        <fullName evidence="1">Uncharacterized protein</fullName>
    </submittedName>
</protein>
<name>A0AC61RIF3_9BACT</name>
<accession>A0AC61RIF3</accession>
<sequence>MEESNKKDGAMMIASAIIGLDYKTVIVNDKSYIIEPPTIAKIAGASYWLCDYGEGTTLRDILKCLSKAENLAKALSWLIQENDELSEELAKGSLTEIVDGIEAGFSMIEATNFMRLSALQKSARLLVAKPK</sequence>
<dbReference type="Proteomes" id="UP000306319">
    <property type="component" value="Unassembled WGS sequence"/>
</dbReference>
<proteinExistence type="predicted"/>
<reference evidence="1" key="1">
    <citation type="submission" date="2019-04" db="EMBL/GenBank/DDBJ databases">
        <title>Microbes associate with the intestines of laboratory mice.</title>
        <authorList>
            <person name="Navarre W."/>
            <person name="Wong E."/>
            <person name="Huang K."/>
            <person name="Tropini C."/>
            <person name="Ng K."/>
            <person name="Yu B."/>
        </authorList>
    </citation>
    <scope>NUCLEOTIDE SEQUENCE</scope>
    <source>
        <strain evidence="1">NM04_E33</strain>
    </source>
</reference>
<evidence type="ECO:0000313" key="2">
    <source>
        <dbReference type="Proteomes" id="UP000306319"/>
    </source>
</evidence>
<organism evidence="1 2">
    <name type="scientific">Lepagella muris</name>
    <dbReference type="NCBI Taxonomy" id="3032870"/>
    <lineage>
        <taxon>Bacteria</taxon>
        <taxon>Pseudomonadati</taxon>
        <taxon>Bacteroidota</taxon>
        <taxon>Bacteroidia</taxon>
        <taxon>Bacteroidales</taxon>
        <taxon>Muribaculaceae</taxon>
        <taxon>Lepagella</taxon>
    </lineage>
</organism>